<dbReference type="SMART" id="SM00881">
    <property type="entry name" value="CoA_binding"/>
    <property type="match status" value="1"/>
</dbReference>
<dbReference type="Gene3D" id="3.30.470.20">
    <property type="entry name" value="ATP-grasp fold, B domain"/>
    <property type="match status" value="1"/>
</dbReference>
<dbReference type="InterPro" id="IPR003781">
    <property type="entry name" value="CoA-bd"/>
</dbReference>
<evidence type="ECO:0000256" key="3">
    <source>
        <dbReference type="ARBA" id="ARBA00022741"/>
    </source>
</evidence>
<dbReference type="SUPFAM" id="SSF52210">
    <property type="entry name" value="Succinyl-CoA synthetase domains"/>
    <property type="match status" value="2"/>
</dbReference>
<dbReference type="RefSeq" id="WP_166953749.1">
    <property type="nucleotide sequence ID" value="NZ_JAASQI010000006.1"/>
</dbReference>
<gene>
    <name evidence="6" type="ORF">FHS82_002767</name>
</gene>
<evidence type="ECO:0000256" key="1">
    <source>
        <dbReference type="ARBA" id="ARBA00022532"/>
    </source>
</evidence>
<feature type="domain" description="CoA-binding" evidence="5">
    <location>
        <begin position="13"/>
        <end position="108"/>
    </location>
</feature>
<evidence type="ECO:0000313" key="7">
    <source>
        <dbReference type="Proteomes" id="UP001429580"/>
    </source>
</evidence>
<comment type="caution">
    <text evidence="6">The sequence shown here is derived from an EMBL/GenBank/DDBJ whole genome shotgun (WGS) entry which is preliminary data.</text>
</comment>
<dbReference type="Gene3D" id="3.30.1490.20">
    <property type="entry name" value="ATP-grasp fold, A domain"/>
    <property type="match status" value="1"/>
</dbReference>
<dbReference type="SUPFAM" id="SSF56059">
    <property type="entry name" value="Glutathione synthetase ATP-binding domain-like"/>
    <property type="match status" value="1"/>
</dbReference>
<evidence type="ECO:0000313" key="6">
    <source>
        <dbReference type="EMBL" id="NIJ58912.1"/>
    </source>
</evidence>
<dbReference type="SUPFAM" id="SSF51735">
    <property type="entry name" value="NAD(P)-binding Rossmann-fold domains"/>
    <property type="match status" value="1"/>
</dbReference>
<dbReference type="EMBL" id="JAASQI010000006">
    <property type="protein sequence ID" value="NIJ58912.1"/>
    <property type="molecule type" value="Genomic_DNA"/>
</dbReference>
<protein>
    <submittedName>
        <fullName evidence="6">Acyl-CoA synthetase (NDP forming)</fullName>
    </submittedName>
</protein>
<dbReference type="Pfam" id="PF13380">
    <property type="entry name" value="CoA_binding_2"/>
    <property type="match status" value="1"/>
</dbReference>
<dbReference type="PANTHER" id="PTHR43334:SF1">
    <property type="entry name" value="3-HYDROXYPROPIONATE--COA LIGASE [ADP-FORMING]"/>
    <property type="match status" value="1"/>
</dbReference>
<dbReference type="InterPro" id="IPR032875">
    <property type="entry name" value="Succ_CoA_lig_flav_dom"/>
</dbReference>
<dbReference type="Gene3D" id="3.40.50.720">
    <property type="entry name" value="NAD(P)-binding Rossmann-like Domain"/>
    <property type="match status" value="1"/>
</dbReference>
<keyword evidence="1" id="KW-0816">Tricarboxylic acid cycle</keyword>
<dbReference type="PANTHER" id="PTHR43334">
    <property type="entry name" value="ACETATE--COA LIGASE [ADP-FORMING]"/>
    <property type="match status" value="1"/>
</dbReference>
<keyword evidence="7" id="KW-1185">Reference proteome</keyword>
<dbReference type="Gene3D" id="3.40.50.261">
    <property type="entry name" value="Succinyl-CoA synthetase domains"/>
    <property type="match status" value="2"/>
</dbReference>
<keyword evidence="2" id="KW-0436">Ligase</keyword>
<keyword evidence="3" id="KW-0547">Nucleotide-binding</keyword>
<accession>A0ABX0V186</accession>
<evidence type="ECO:0000256" key="2">
    <source>
        <dbReference type="ARBA" id="ARBA00022598"/>
    </source>
</evidence>
<dbReference type="Pfam" id="PF13549">
    <property type="entry name" value="ATP-grasp_5"/>
    <property type="match status" value="1"/>
</dbReference>
<dbReference type="InterPro" id="IPR016102">
    <property type="entry name" value="Succinyl-CoA_synth-like"/>
</dbReference>
<name>A0ABX0V186_9HYPH</name>
<evidence type="ECO:0000256" key="4">
    <source>
        <dbReference type="ARBA" id="ARBA00022840"/>
    </source>
</evidence>
<keyword evidence="4" id="KW-0067">ATP-binding</keyword>
<sequence>MIRHDDASLLKALIAPESVALVGVSGSSGKLTARPLELLQANGWQGRIYPVNPTRDEIGGLKAYKSVRELPEGVDHAYILLNADPALEALEDCARTGVKVVSILADGFAEAGEEGRLRQERLVRIAEEAGILLIGPNSTGVVATTPGFVCTTNAAFRAGGITKGRLAVLSQSGSVIGTMLSRGKAQDTGFSVLVSTGNEATAGVGRLGQLLLDDSGTDGFILFLETIRDRDAVAAFARGARARGKPVVAYMIGRSEEGQALSVSHTGALTGSARSVSAFLASVGVREVEAFESLIPVARTLSQLAPVPSRPRSVTVVSTTGGGGAMVIDQLALRGVPIAGLSDASRAKLAAQGIPLGHGKLVDVTLAGTRYDRMKEVVSTLMADPETGMLLVVIGSSAQFNPELAVAPIVDARADAPAGAAPVLAFPLPHAPESLTMLEAGGVPAFRTVETCAEAIAALFAPVPDVEPVAAALPAEAEALIAVLVPGTQGETTSARVMRALGVPGPLSVVLAPHAELPADLGIPYPVVAKLVSADLPHKTEAGAIRVGVTDRAALMRAIADMKASAEAHRPGFRLEGILIQEMCQGLGEALIGLTRDPVAGPMVTVAMGGVMTEIYRDSAVHPAPVDIDAARAMIAQVKGFALLSGYRNRPKGDLEALAHAVAAVSALAGAARIQEAEINPILVRPEGEGVVMLDALLSVVTDGL</sequence>
<dbReference type="InterPro" id="IPR013815">
    <property type="entry name" value="ATP_grasp_subdomain_1"/>
</dbReference>
<reference evidence="6 7" key="1">
    <citation type="submission" date="2020-03" db="EMBL/GenBank/DDBJ databases">
        <title>Genomic Encyclopedia of Type Strains, Phase IV (KMG-IV): sequencing the most valuable type-strain genomes for metagenomic binning, comparative biology and taxonomic classification.</title>
        <authorList>
            <person name="Goeker M."/>
        </authorList>
    </citation>
    <scope>NUCLEOTIDE SEQUENCE [LARGE SCALE GENOMIC DNA]</scope>
    <source>
        <strain evidence="6 7">DSM 103870</strain>
    </source>
</reference>
<proteinExistence type="predicted"/>
<dbReference type="Pfam" id="PF13607">
    <property type="entry name" value="Succ_CoA_lig"/>
    <property type="match status" value="1"/>
</dbReference>
<organism evidence="6 7">
    <name type="scientific">Pseudochelatococcus lubricantis</name>
    <dbReference type="NCBI Taxonomy" id="1538102"/>
    <lineage>
        <taxon>Bacteria</taxon>
        <taxon>Pseudomonadati</taxon>
        <taxon>Pseudomonadota</taxon>
        <taxon>Alphaproteobacteria</taxon>
        <taxon>Hyphomicrobiales</taxon>
        <taxon>Chelatococcaceae</taxon>
        <taxon>Pseudochelatococcus</taxon>
    </lineage>
</organism>
<evidence type="ECO:0000259" key="5">
    <source>
        <dbReference type="SMART" id="SM00881"/>
    </source>
</evidence>
<dbReference type="InterPro" id="IPR051538">
    <property type="entry name" value="Acyl-CoA_Synth/Transferase"/>
</dbReference>
<dbReference type="Proteomes" id="UP001429580">
    <property type="component" value="Unassembled WGS sequence"/>
</dbReference>
<dbReference type="InterPro" id="IPR036291">
    <property type="entry name" value="NAD(P)-bd_dom_sf"/>
</dbReference>